<gene>
    <name evidence="2" type="ORF">ACFOWZ_26295</name>
</gene>
<evidence type="ECO:0000256" key="1">
    <source>
        <dbReference type="SAM" id="MobiDB-lite"/>
    </source>
</evidence>
<dbReference type="EMBL" id="JBHRZI010000021">
    <property type="protein sequence ID" value="MFC3895006.1"/>
    <property type="molecule type" value="Genomic_DNA"/>
</dbReference>
<protein>
    <submittedName>
        <fullName evidence="2">Uncharacterized protein</fullName>
    </submittedName>
</protein>
<evidence type="ECO:0000313" key="2">
    <source>
        <dbReference type="EMBL" id="MFC3895006.1"/>
    </source>
</evidence>
<dbReference type="RefSeq" id="WP_382376552.1">
    <property type="nucleotide sequence ID" value="NZ_JBHRZI010000021.1"/>
</dbReference>
<proteinExistence type="predicted"/>
<reference evidence="3" key="1">
    <citation type="journal article" date="2019" name="Int. J. Syst. Evol. Microbiol.">
        <title>The Global Catalogue of Microorganisms (GCM) 10K type strain sequencing project: providing services to taxonomists for standard genome sequencing and annotation.</title>
        <authorList>
            <consortium name="The Broad Institute Genomics Platform"/>
            <consortium name="The Broad Institute Genome Sequencing Center for Infectious Disease"/>
            <person name="Wu L."/>
            <person name="Ma J."/>
        </authorList>
    </citation>
    <scope>NUCLEOTIDE SEQUENCE [LARGE SCALE GENOMIC DNA]</scope>
    <source>
        <strain evidence="3">CGMCC 4.7405</strain>
    </source>
</reference>
<evidence type="ECO:0000313" key="3">
    <source>
        <dbReference type="Proteomes" id="UP001595690"/>
    </source>
</evidence>
<organism evidence="2 3">
    <name type="scientific">Lentzea rhizosphaerae</name>
    <dbReference type="NCBI Taxonomy" id="2041025"/>
    <lineage>
        <taxon>Bacteria</taxon>
        <taxon>Bacillati</taxon>
        <taxon>Actinomycetota</taxon>
        <taxon>Actinomycetes</taxon>
        <taxon>Pseudonocardiales</taxon>
        <taxon>Pseudonocardiaceae</taxon>
        <taxon>Lentzea</taxon>
    </lineage>
</organism>
<comment type="caution">
    <text evidence="2">The sequence shown here is derived from an EMBL/GenBank/DDBJ whole genome shotgun (WGS) entry which is preliminary data.</text>
</comment>
<name>A0ABV8BZ61_9PSEU</name>
<feature type="compositionally biased region" description="Polar residues" evidence="1">
    <location>
        <begin position="60"/>
        <end position="85"/>
    </location>
</feature>
<accession>A0ABV8BZ61</accession>
<sequence>MTTQLRGHHLGAAMPALRTQCATRRCADAFRVPITLVANGNSFLRPSSVDWSLTHRATHASTGCTQAGRSDHTSPASTDVSSIRQHPSAGAGCRPFASLGTRLTGGAFPAATGAW</sequence>
<dbReference type="Proteomes" id="UP001595690">
    <property type="component" value="Unassembled WGS sequence"/>
</dbReference>
<keyword evidence="3" id="KW-1185">Reference proteome</keyword>
<feature type="region of interest" description="Disordered" evidence="1">
    <location>
        <begin position="60"/>
        <end position="91"/>
    </location>
</feature>